<evidence type="ECO:0000256" key="1">
    <source>
        <dbReference type="SAM" id="MobiDB-lite"/>
    </source>
</evidence>
<sequence length="42" mass="4747">MYYTGPMARTQRRERGRGTVARTPKGKGAVKPGRVSDKRIKQ</sequence>
<dbReference type="AlphaFoldDB" id="A0A6J4PC93"/>
<proteinExistence type="predicted"/>
<dbReference type="EMBL" id="CADCUZ010000049">
    <property type="protein sequence ID" value="CAA9409393.1"/>
    <property type="molecule type" value="Genomic_DNA"/>
</dbReference>
<accession>A0A6J4PC93</accession>
<gene>
    <name evidence="2" type="ORF">AVDCRST_MAG55-1211</name>
</gene>
<name>A0A6J4PC93_9ACTN</name>
<protein>
    <submittedName>
        <fullName evidence="2">Uncharacterized protein</fullName>
    </submittedName>
</protein>
<feature type="region of interest" description="Disordered" evidence="1">
    <location>
        <begin position="1"/>
        <end position="42"/>
    </location>
</feature>
<evidence type="ECO:0000313" key="2">
    <source>
        <dbReference type="EMBL" id="CAA9409393.1"/>
    </source>
</evidence>
<reference evidence="2" key="1">
    <citation type="submission" date="2020-02" db="EMBL/GenBank/DDBJ databases">
        <authorList>
            <person name="Meier V. D."/>
        </authorList>
    </citation>
    <scope>NUCLEOTIDE SEQUENCE</scope>
    <source>
        <strain evidence="2">AVDCRST_MAG55</strain>
    </source>
</reference>
<organism evidence="2">
    <name type="scientific">uncultured Rubrobacteraceae bacterium</name>
    <dbReference type="NCBI Taxonomy" id="349277"/>
    <lineage>
        <taxon>Bacteria</taxon>
        <taxon>Bacillati</taxon>
        <taxon>Actinomycetota</taxon>
        <taxon>Rubrobacteria</taxon>
        <taxon>Rubrobacterales</taxon>
        <taxon>Rubrobacteraceae</taxon>
        <taxon>environmental samples</taxon>
    </lineage>
</organism>